<dbReference type="Proteomes" id="UP000325161">
    <property type="component" value="Chromosome"/>
</dbReference>
<dbReference type="SUPFAM" id="SSF102114">
    <property type="entry name" value="Radical SAM enzymes"/>
    <property type="match status" value="1"/>
</dbReference>
<name>A0A5C0B6Y4_9BURK</name>
<dbReference type="OrthoDB" id="5378099at2"/>
<proteinExistence type="predicted"/>
<evidence type="ECO:0008006" key="3">
    <source>
        <dbReference type="Google" id="ProtNLM"/>
    </source>
</evidence>
<sequence length="360" mass="40356">MIEASAAYLQLRARFGELALREPGEDEQHRWLAHVLNGQAYRFAQPLTFTPYASARACSARCRFCSETLIDESASGPMSASLRPGADYFDGLSRALRALRGVPLSYSLSGLENTDDPDWLLSLLSTLTQVGTAGPVIEDRVMYTNGAGLATDGARLLPALRNFGLSWLEWSRHHDDAAANQQIMRFRHDEAVMNQDVFERTLATAQQAFPVKLICIVQQGGIATATDVFRYLDWARDLGVQTVIFREFSVLPDRYRRNVTRRYIDDARVPIDTLLTACMADPAFNAQFQPLALTGGYYFWNARWRGPQGMEVVFETSDYGAMRAHEESGAVYKLVFHANGNLCSGWQPSRDVLWSAHEQQ</sequence>
<dbReference type="Gene3D" id="3.20.20.70">
    <property type="entry name" value="Aldolase class I"/>
    <property type="match status" value="1"/>
</dbReference>
<dbReference type="InterPro" id="IPR058240">
    <property type="entry name" value="rSAM_sf"/>
</dbReference>
<accession>A0A5C0B6Y4</accession>
<protein>
    <recommendedName>
        <fullName evidence="3">Radical SAM protein</fullName>
    </recommendedName>
</protein>
<dbReference type="AlphaFoldDB" id="A0A5C0B6Y4"/>
<organism evidence="1 2">
    <name type="scientific">Pigmentiphaga aceris</name>
    <dbReference type="NCBI Taxonomy" id="1940612"/>
    <lineage>
        <taxon>Bacteria</taxon>
        <taxon>Pseudomonadati</taxon>
        <taxon>Pseudomonadota</taxon>
        <taxon>Betaproteobacteria</taxon>
        <taxon>Burkholderiales</taxon>
        <taxon>Alcaligenaceae</taxon>
        <taxon>Pigmentiphaga</taxon>
    </lineage>
</organism>
<dbReference type="InterPro" id="IPR013785">
    <property type="entry name" value="Aldolase_TIM"/>
</dbReference>
<evidence type="ECO:0000313" key="2">
    <source>
        <dbReference type="Proteomes" id="UP000325161"/>
    </source>
</evidence>
<keyword evidence="2" id="KW-1185">Reference proteome</keyword>
<gene>
    <name evidence="1" type="ORF">FXN63_12360</name>
</gene>
<reference evidence="1 2" key="1">
    <citation type="submission" date="2019-08" db="EMBL/GenBank/DDBJ databases">
        <title>Amphibian skin-associated Pigmentiphaga: genome sequence and occurrence across geography and hosts.</title>
        <authorList>
            <person name="Bletz M.C."/>
            <person name="Bunk B."/>
            <person name="Sproeer C."/>
            <person name="Biwer P."/>
            <person name="Reiter S."/>
            <person name="Rabemananjara F.C.E."/>
            <person name="Schulz S."/>
            <person name="Overmann J."/>
            <person name="Vences M."/>
        </authorList>
    </citation>
    <scope>NUCLEOTIDE SEQUENCE [LARGE SCALE GENOMIC DNA]</scope>
    <source>
        <strain evidence="1 2">Mada1488</strain>
    </source>
</reference>
<evidence type="ECO:0000313" key="1">
    <source>
        <dbReference type="EMBL" id="QEI09280.1"/>
    </source>
</evidence>
<dbReference type="EMBL" id="CP043046">
    <property type="protein sequence ID" value="QEI09280.1"/>
    <property type="molecule type" value="Genomic_DNA"/>
</dbReference>
<dbReference type="KEGG" id="pacr:FXN63_12360"/>